<proteinExistence type="inferred from homology"/>
<dbReference type="InterPro" id="IPR000402">
    <property type="entry name" value="Na/K_ATPase_sub_beta"/>
</dbReference>
<evidence type="ECO:0000256" key="6">
    <source>
        <dbReference type="ARBA" id="ARBA00023136"/>
    </source>
</evidence>
<dbReference type="GO" id="GO:0001671">
    <property type="term" value="F:ATPase activator activity"/>
    <property type="evidence" value="ECO:0007669"/>
    <property type="project" value="TreeGrafter"/>
</dbReference>
<dbReference type="InterPro" id="IPR038702">
    <property type="entry name" value="Na/K_ATPase_sub_beta_sf"/>
</dbReference>
<evidence type="ECO:0000313" key="9">
    <source>
        <dbReference type="Proteomes" id="UP000276133"/>
    </source>
</evidence>
<dbReference type="Pfam" id="PF00287">
    <property type="entry name" value="Na_K-ATPase"/>
    <property type="match status" value="1"/>
</dbReference>
<dbReference type="GO" id="GO:1990573">
    <property type="term" value="P:potassium ion import across plasma membrane"/>
    <property type="evidence" value="ECO:0007669"/>
    <property type="project" value="TreeGrafter"/>
</dbReference>
<reference evidence="8 9" key="1">
    <citation type="journal article" date="2018" name="Sci. Rep.">
        <title>Genomic signatures of local adaptation to the degree of environmental predictability in rotifers.</title>
        <authorList>
            <person name="Franch-Gras L."/>
            <person name="Hahn C."/>
            <person name="Garcia-Roger E.M."/>
            <person name="Carmona M.J."/>
            <person name="Serra M."/>
            <person name="Gomez A."/>
        </authorList>
    </citation>
    <scope>NUCLEOTIDE SEQUENCE [LARGE SCALE GENOMIC DNA]</scope>
    <source>
        <strain evidence="8">HYR1</strain>
    </source>
</reference>
<dbReference type="EMBL" id="REGN01002578">
    <property type="protein sequence ID" value="RNA27231.1"/>
    <property type="molecule type" value="Genomic_DNA"/>
</dbReference>
<evidence type="ECO:0000256" key="2">
    <source>
        <dbReference type="ARBA" id="ARBA00005876"/>
    </source>
</evidence>
<dbReference type="AlphaFoldDB" id="A0A3M7RUI3"/>
<dbReference type="GO" id="GO:0006883">
    <property type="term" value="P:intracellular sodium ion homeostasis"/>
    <property type="evidence" value="ECO:0007669"/>
    <property type="project" value="TreeGrafter"/>
</dbReference>
<keyword evidence="6 7" id="KW-0472">Membrane</keyword>
<accession>A0A3M7RUI3</accession>
<keyword evidence="9" id="KW-1185">Reference proteome</keyword>
<dbReference type="PANTHER" id="PTHR11523:SF28">
    <property type="entry name" value="NA_K-ATPASE BETA SUBUNIT ISOFORM 4-RELATED"/>
    <property type="match status" value="1"/>
</dbReference>
<evidence type="ECO:0000256" key="1">
    <source>
        <dbReference type="ARBA" id="ARBA00004606"/>
    </source>
</evidence>
<evidence type="ECO:0000313" key="8">
    <source>
        <dbReference type="EMBL" id="RNA27231.1"/>
    </source>
</evidence>
<gene>
    <name evidence="8" type="ORF">BpHYR1_021673</name>
</gene>
<dbReference type="Proteomes" id="UP000276133">
    <property type="component" value="Unassembled WGS sequence"/>
</dbReference>
<dbReference type="GO" id="GO:0036376">
    <property type="term" value="P:sodium ion export across plasma membrane"/>
    <property type="evidence" value="ECO:0007669"/>
    <property type="project" value="TreeGrafter"/>
</dbReference>
<keyword evidence="3 7" id="KW-0812">Transmembrane</keyword>
<evidence type="ECO:0000256" key="4">
    <source>
        <dbReference type="ARBA" id="ARBA00022968"/>
    </source>
</evidence>
<comment type="caution">
    <text evidence="8">The sequence shown here is derived from an EMBL/GenBank/DDBJ whole genome shotgun (WGS) entry which is preliminary data.</text>
</comment>
<sequence>MDKNDVPVTHPSKLRQHLDSVVKNAKSFQKFLLNKETNEFLGRDGLSWAKITFFYFIFYTALSSLFVGYLAIYVSTTIGNDRPKYVAEQSTMASRNSLNPGLGFRPQIDTEDMLIFYQQNDENQEKLTRNLDIFLAKKYESLSQTGTIIDDCENQDLEELRKKFRNESAYCQYDYKRILEGTSCDPARDYGYESGPCVLLKLNKIFEWVPEPFETFEKFPLDSSLLLNRTDLLTNNVIVSCDGEYPADQDALRQAKISYFSANSKILSFEKLGLLPNYYYPFLNQPGYKAPLVFIHFQNIPQNQLILVLCKAYSANIDSEDKINLRGMVRLQLFEKN</sequence>
<dbReference type="GO" id="GO:0005890">
    <property type="term" value="C:sodium:potassium-exchanging ATPase complex"/>
    <property type="evidence" value="ECO:0007669"/>
    <property type="project" value="InterPro"/>
</dbReference>
<comment type="subcellular location">
    <subcellularLocation>
        <location evidence="1">Membrane</location>
        <topology evidence="1">Single-pass type II membrane protein</topology>
    </subcellularLocation>
</comment>
<feature type="transmembrane region" description="Helical" evidence="7">
    <location>
        <begin position="53"/>
        <end position="74"/>
    </location>
</feature>
<dbReference type="PANTHER" id="PTHR11523">
    <property type="entry name" value="SODIUM/POTASSIUM-DEPENDENT ATPASE BETA SUBUNIT"/>
    <property type="match status" value="1"/>
</dbReference>
<dbReference type="OrthoDB" id="5912413at2759"/>
<evidence type="ECO:0000256" key="5">
    <source>
        <dbReference type="ARBA" id="ARBA00022989"/>
    </source>
</evidence>
<dbReference type="GO" id="GO:0030007">
    <property type="term" value="P:intracellular potassium ion homeostasis"/>
    <property type="evidence" value="ECO:0007669"/>
    <property type="project" value="TreeGrafter"/>
</dbReference>
<comment type="similarity">
    <text evidence="2">Belongs to the X(+)/potassium ATPases subunit beta family.</text>
</comment>
<dbReference type="Gene3D" id="2.60.40.1660">
    <property type="entry name" value="Na, k-atpase alpha subunit"/>
    <property type="match status" value="1"/>
</dbReference>
<protein>
    <submittedName>
        <fullName evidence="8">Sodium potassium-transporting ATPase subunit beta-2</fullName>
    </submittedName>
</protein>
<keyword evidence="4" id="KW-0735">Signal-anchor</keyword>
<evidence type="ECO:0000256" key="7">
    <source>
        <dbReference type="SAM" id="Phobius"/>
    </source>
</evidence>
<keyword evidence="5 7" id="KW-1133">Transmembrane helix</keyword>
<evidence type="ECO:0000256" key="3">
    <source>
        <dbReference type="ARBA" id="ARBA00022692"/>
    </source>
</evidence>
<organism evidence="8 9">
    <name type="scientific">Brachionus plicatilis</name>
    <name type="common">Marine rotifer</name>
    <name type="synonym">Brachionus muelleri</name>
    <dbReference type="NCBI Taxonomy" id="10195"/>
    <lineage>
        <taxon>Eukaryota</taxon>
        <taxon>Metazoa</taxon>
        <taxon>Spiralia</taxon>
        <taxon>Gnathifera</taxon>
        <taxon>Rotifera</taxon>
        <taxon>Eurotatoria</taxon>
        <taxon>Monogononta</taxon>
        <taxon>Pseudotrocha</taxon>
        <taxon>Ploima</taxon>
        <taxon>Brachionidae</taxon>
        <taxon>Brachionus</taxon>
    </lineage>
</organism>
<dbReference type="STRING" id="10195.A0A3M7RUI3"/>
<name>A0A3M7RUI3_BRAPC</name>